<keyword evidence="1" id="KW-0812">Transmembrane</keyword>
<dbReference type="PANTHER" id="PTHR35337:SF1">
    <property type="entry name" value="SLR1478 PROTEIN"/>
    <property type="match status" value="1"/>
</dbReference>
<accession>A0A343TJA1</accession>
<keyword evidence="3" id="KW-1185">Reference proteome</keyword>
<feature type="transmembrane region" description="Helical" evidence="1">
    <location>
        <begin position="500"/>
        <end position="520"/>
    </location>
</feature>
<dbReference type="KEGG" id="hdf:AArcSl_1544"/>
<gene>
    <name evidence="2" type="ORF">AArcSl_1544</name>
</gene>
<keyword evidence="1" id="KW-1133">Transmembrane helix</keyword>
<sequence>MRIGSRVRDAVRTLVYRPHDVLPWYLVGAGVPAVSRVISLLAFALAAGVLWTRSGLATFRERALEIGPIPIDDPAVAEAQDPFGDPESVGQPPEQELEELLGTTPEELAAVFEPLADPAAVSIVVLGLILTGIVSVGLNAVVSAGRLGGVYGALRGADGSRAGVETFLRDWLSFLALLVVELVALAAVVIVGVGLLTTALGAGGAAGVGLGILAVLATVAGILLVQLLLAFVGPAIVVDGRGFFAGLKGGLAFLVREPLAVVAYVVLGLSVVVGLAIVGGFFSLLGAGSVVALLGLVVAAPLLETAKVSLYAASRGEELSAPAPDLRERRPLRVRARDGFARGWRELFAFVRETPGLHATIVGLFAAGIAVGWVVIGGGLVGIVETSIDGRLVGTNPIGLFFDFAANNWTVAVLTATGGLAFAVPAAVSILFNGLAFGAIARLEVDLLELLAFVTPHGIVEIPAILIAGALGLWLGLIAFRGVVGRADRTDLADGIRRAYWVLVGIAILILVAAVIEAFVSPYLRLLV</sequence>
<feature type="transmembrane region" description="Helical" evidence="1">
    <location>
        <begin position="284"/>
        <end position="303"/>
    </location>
</feature>
<reference evidence="3" key="1">
    <citation type="submission" date="2017-11" db="EMBL/GenBank/DDBJ databases">
        <title>Phenotypic and genomic properties of facultatively anaerobic sulfur-reducing natronoarchaea from hypersaline soda lakes.</title>
        <authorList>
            <person name="Sorokin D.Y."/>
            <person name="Kublanov I.V."/>
            <person name="Roman P."/>
            <person name="Sinninghe Damste J.S."/>
            <person name="Golyshin P.N."/>
            <person name="Rojo D."/>
            <person name="Ciordia S."/>
            <person name="Mena M.D.C."/>
            <person name="Ferrer M."/>
            <person name="Messina E."/>
            <person name="Smedile F."/>
            <person name="La Spada G."/>
            <person name="La Cono V."/>
            <person name="Yakimov M.M."/>
        </authorList>
    </citation>
    <scope>NUCLEOTIDE SEQUENCE [LARGE SCALE GENOMIC DNA]</scope>
    <source>
        <strain evidence="3">AArc-Sl</strain>
    </source>
</reference>
<dbReference type="RefSeq" id="WP_119817334.1">
    <property type="nucleotide sequence ID" value="NZ_CP025066.1"/>
</dbReference>
<keyword evidence="1" id="KW-0472">Membrane</keyword>
<feature type="transmembrane region" description="Helical" evidence="1">
    <location>
        <begin position="458"/>
        <end position="480"/>
    </location>
</feature>
<dbReference type="EMBL" id="CP025066">
    <property type="protein sequence ID" value="AUX09173.1"/>
    <property type="molecule type" value="Genomic_DNA"/>
</dbReference>
<dbReference type="PANTHER" id="PTHR35337">
    <property type="entry name" value="SLR1478 PROTEIN"/>
    <property type="match status" value="1"/>
</dbReference>
<feature type="transmembrane region" description="Helical" evidence="1">
    <location>
        <begin position="361"/>
        <end position="384"/>
    </location>
</feature>
<name>A0A343TJA1_9EURY</name>
<feature type="transmembrane region" description="Helical" evidence="1">
    <location>
        <begin position="409"/>
        <end position="437"/>
    </location>
</feature>
<feature type="transmembrane region" description="Helical" evidence="1">
    <location>
        <begin position="119"/>
        <end position="142"/>
    </location>
</feature>
<feature type="transmembrane region" description="Helical" evidence="1">
    <location>
        <begin position="21"/>
        <end position="51"/>
    </location>
</feature>
<protein>
    <recommendedName>
        <fullName evidence="4">Stage II sporulation protein M</fullName>
    </recommendedName>
</protein>
<dbReference type="GeneID" id="37877895"/>
<organism evidence="2 3">
    <name type="scientific">Halalkaliarchaeum desulfuricum</name>
    <dbReference type="NCBI Taxonomy" id="2055893"/>
    <lineage>
        <taxon>Archaea</taxon>
        <taxon>Methanobacteriati</taxon>
        <taxon>Methanobacteriota</taxon>
        <taxon>Stenosarchaea group</taxon>
        <taxon>Halobacteria</taxon>
        <taxon>Halobacteriales</taxon>
        <taxon>Haloferacaceae</taxon>
        <taxon>Halalkaliarchaeum</taxon>
    </lineage>
</organism>
<evidence type="ECO:0008006" key="4">
    <source>
        <dbReference type="Google" id="ProtNLM"/>
    </source>
</evidence>
<feature type="transmembrane region" description="Helical" evidence="1">
    <location>
        <begin position="259"/>
        <end position="278"/>
    </location>
</feature>
<dbReference type="InterPro" id="IPR002798">
    <property type="entry name" value="SpoIIM-like"/>
</dbReference>
<evidence type="ECO:0000313" key="3">
    <source>
        <dbReference type="Proteomes" id="UP000263012"/>
    </source>
</evidence>
<dbReference type="OrthoDB" id="86288at2157"/>
<evidence type="ECO:0000313" key="2">
    <source>
        <dbReference type="EMBL" id="AUX09173.1"/>
    </source>
</evidence>
<proteinExistence type="predicted"/>
<dbReference type="Proteomes" id="UP000263012">
    <property type="component" value="Chromosome"/>
</dbReference>
<dbReference type="Pfam" id="PF01944">
    <property type="entry name" value="SpoIIM"/>
    <property type="match status" value="1"/>
</dbReference>
<dbReference type="AlphaFoldDB" id="A0A343TJA1"/>
<feature type="transmembrane region" description="Helical" evidence="1">
    <location>
        <begin position="208"/>
        <end position="238"/>
    </location>
</feature>
<evidence type="ECO:0000256" key="1">
    <source>
        <dbReference type="SAM" id="Phobius"/>
    </source>
</evidence>
<feature type="transmembrane region" description="Helical" evidence="1">
    <location>
        <begin position="171"/>
        <end position="196"/>
    </location>
</feature>